<dbReference type="EMBL" id="AP017711">
    <property type="protein sequence ID" value="BAV82965.1"/>
    <property type="molecule type" value="Genomic_DNA"/>
</dbReference>
<feature type="transmembrane region" description="Helical" evidence="8">
    <location>
        <begin position="394"/>
        <end position="415"/>
    </location>
</feature>
<comment type="subcellular location">
    <subcellularLocation>
        <location evidence="1">Membrane</location>
        <topology evidence="1">Multi-pass membrane protein</topology>
    </subcellularLocation>
</comment>
<dbReference type="GeneID" id="5333422"/>
<keyword evidence="5 8" id="KW-0472">Membrane</keyword>
<feature type="transmembrane region" description="Helical" evidence="8">
    <location>
        <begin position="465"/>
        <end position="486"/>
    </location>
</feature>
<feature type="chain" id="PRO_5002708913" description="NADH:ubiquinone reductase (H(+)-translocating)" evidence="9">
    <location>
        <begin position="20"/>
        <end position="532"/>
    </location>
</feature>
<feature type="transmembrane region" description="Helical" evidence="8">
    <location>
        <begin position="355"/>
        <end position="382"/>
    </location>
</feature>
<dbReference type="GO" id="GO:0042773">
    <property type="term" value="P:ATP synthesis coupled electron transport"/>
    <property type="evidence" value="ECO:0007669"/>
    <property type="project" value="InterPro"/>
</dbReference>
<proteinExistence type="predicted"/>
<dbReference type="EMBL" id="DQ859919">
    <property type="protein sequence ID" value="ABG91506.1"/>
    <property type="molecule type" value="Genomic_DNA"/>
</dbReference>
<evidence type="ECO:0000259" key="10">
    <source>
        <dbReference type="Pfam" id="PF00361"/>
    </source>
</evidence>
<name>A7J1L7_TRIRE</name>
<organism evidence="11">
    <name type="scientific">Trichobilharzia regenti</name>
    <name type="common">Nasal bird schistosome</name>
    <dbReference type="NCBI Taxonomy" id="157069"/>
    <lineage>
        <taxon>Eukaryota</taxon>
        <taxon>Metazoa</taxon>
        <taxon>Spiralia</taxon>
        <taxon>Lophotrochozoa</taxon>
        <taxon>Platyhelminthes</taxon>
        <taxon>Trematoda</taxon>
        <taxon>Digenea</taxon>
        <taxon>Strigeidida</taxon>
        <taxon>Schistosomatoidea</taxon>
        <taxon>Schistosomatidae</taxon>
        <taxon>Trichobilharzia</taxon>
    </lineage>
</organism>
<feature type="transmembrane region" description="Helical" evidence="8">
    <location>
        <begin position="264"/>
        <end position="285"/>
    </location>
</feature>
<feature type="transmembrane region" description="Helical" evidence="8">
    <location>
        <begin position="192"/>
        <end position="213"/>
    </location>
</feature>
<dbReference type="RefSeq" id="YP_001382132.1">
    <property type="nucleotide sequence ID" value="NC_009680.1"/>
</dbReference>
<feature type="transmembrane region" description="Helical" evidence="8">
    <location>
        <begin position="79"/>
        <end position="97"/>
    </location>
</feature>
<gene>
    <name evidence="11" type="primary">nad5</name>
    <name evidence="12" type="synonym">ND5</name>
</gene>
<dbReference type="GO" id="GO:0015990">
    <property type="term" value="P:electron transport coupled proton transport"/>
    <property type="evidence" value="ECO:0007669"/>
    <property type="project" value="TreeGrafter"/>
</dbReference>
<evidence type="ECO:0000256" key="2">
    <source>
        <dbReference type="ARBA" id="ARBA00012944"/>
    </source>
</evidence>
<evidence type="ECO:0000256" key="4">
    <source>
        <dbReference type="ARBA" id="ARBA00022989"/>
    </source>
</evidence>
<dbReference type="CTD" id="4540"/>
<geneLocation type="mitochondrion" evidence="11"/>
<protein>
    <recommendedName>
        <fullName evidence="2">NADH:ubiquinone reductase (H(+)-translocating)</fullName>
        <ecNumber evidence="2">7.1.1.2</ecNumber>
    </recommendedName>
    <alternativeName>
        <fullName evidence="6">NADH dehydrogenase subunit 5</fullName>
    </alternativeName>
</protein>
<evidence type="ECO:0000313" key="11">
    <source>
        <dbReference type="EMBL" id="ABG91506.1"/>
    </source>
</evidence>
<feature type="domain" description="NADH:quinone oxidoreductase/Mrp antiporter transmembrane" evidence="10">
    <location>
        <begin position="100"/>
        <end position="363"/>
    </location>
</feature>
<dbReference type="PANTHER" id="PTHR42829:SF2">
    <property type="entry name" value="NADH-UBIQUINONE OXIDOREDUCTASE CHAIN 5"/>
    <property type="match status" value="1"/>
</dbReference>
<keyword evidence="3 8" id="KW-0812">Transmembrane</keyword>
<accession>A7J1L7</accession>
<keyword evidence="11" id="KW-0496">Mitochondrion</keyword>
<feature type="transmembrane region" description="Helical" evidence="8">
    <location>
        <begin position="225"/>
        <end position="244"/>
    </location>
</feature>
<evidence type="ECO:0000256" key="7">
    <source>
        <dbReference type="ARBA" id="ARBA00049551"/>
    </source>
</evidence>
<evidence type="ECO:0000313" key="12">
    <source>
        <dbReference type="EMBL" id="BAV82965.1"/>
    </source>
</evidence>
<dbReference type="GO" id="GO:0008137">
    <property type="term" value="F:NADH dehydrogenase (ubiquinone) activity"/>
    <property type="evidence" value="ECO:0007669"/>
    <property type="project" value="UniProtKB-EC"/>
</dbReference>
<comment type="catalytic activity">
    <reaction evidence="7">
        <text>a ubiquinone + NADH + 5 H(+)(in) = a ubiquinol + NAD(+) + 4 H(+)(out)</text>
        <dbReference type="Rhea" id="RHEA:29091"/>
        <dbReference type="Rhea" id="RHEA-COMP:9565"/>
        <dbReference type="Rhea" id="RHEA-COMP:9566"/>
        <dbReference type="ChEBI" id="CHEBI:15378"/>
        <dbReference type="ChEBI" id="CHEBI:16389"/>
        <dbReference type="ChEBI" id="CHEBI:17976"/>
        <dbReference type="ChEBI" id="CHEBI:57540"/>
        <dbReference type="ChEBI" id="CHEBI:57945"/>
        <dbReference type="EC" id="7.1.1.2"/>
    </reaction>
</comment>
<dbReference type="EC" id="7.1.1.2" evidence="2"/>
<dbReference type="InterPro" id="IPR003945">
    <property type="entry name" value="NU5C-like"/>
</dbReference>
<evidence type="ECO:0000256" key="1">
    <source>
        <dbReference type="ARBA" id="ARBA00004141"/>
    </source>
</evidence>
<keyword evidence="4 8" id="KW-1133">Transmembrane helix</keyword>
<feature type="transmembrane region" description="Helical" evidence="8">
    <location>
        <begin position="427"/>
        <end position="453"/>
    </location>
</feature>
<reference evidence="11" key="1">
    <citation type="journal article" date="2007" name="J. Parasitol.">
        <title>The complete mitochondrial genome of the bird schistosome Trichobilharzia regenti (Platyhelminthes: Digenea), causative agent of cercarial dermatitis.</title>
        <authorList>
            <person name="Webster B.L."/>
            <person name="Rudolfova J."/>
            <person name="Horak P."/>
            <person name="Littlewood D.T."/>
        </authorList>
    </citation>
    <scope>NUCLEOTIDE SEQUENCE</scope>
</reference>
<dbReference type="Pfam" id="PF00361">
    <property type="entry name" value="Proton_antipo_M"/>
    <property type="match status" value="1"/>
</dbReference>
<evidence type="ECO:0000256" key="8">
    <source>
        <dbReference type="SAM" id="Phobius"/>
    </source>
</evidence>
<reference evidence="12" key="2">
    <citation type="submission" date="2016-10" db="EMBL/GenBank/DDBJ databases">
        <title>Complete mitochondrial genomes of 50 helminths species.</title>
        <authorList>
            <person name="Kikuchi T."/>
            <person name="Holroyd N."/>
            <person name="Berriman M."/>
        </authorList>
    </citation>
    <scope>NUCLEOTIDE SEQUENCE</scope>
</reference>
<feature type="transmembrane region" description="Helical" evidence="8">
    <location>
        <begin position="103"/>
        <end position="123"/>
    </location>
</feature>
<dbReference type="PRINTS" id="PR01434">
    <property type="entry name" value="NADHDHGNASE5"/>
</dbReference>
<dbReference type="AlphaFoldDB" id="A7J1L7"/>
<evidence type="ECO:0000256" key="6">
    <source>
        <dbReference type="ARBA" id="ARBA00031027"/>
    </source>
</evidence>
<evidence type="ECO:0000256" key="3">
    <source>
        <dbReference type="ARBA" id="ARBA00022692"/>
    </source>
</evidence>
<feature type="transmembrane region" description="Helical" evidence="8">
    <location>
        <begin position="51"/>
        <end position="72"/>
    </location>
</feature>
<dbReference type="PANTHER" id="PTHR42829">
    <property type="entry name" value="NADH-UBIQUINONE OXIDOREDUCTASE CHAIN 5"/>
    <property type="match status" value="1"/>
</dbReference>
<dbReference type="GO" id="GO:0016020">
    <property type="term" value="C:membrane"/>
    <property type="evidence" value="ECO:0007669"/>
    <property type="project" value="UniProtKB-SubCell"/>
</dbReference>
<keyword evidence="9" id="KW-0732">Signal</keyword>
<feature type="transmembrane region" description="Helical" evidence="8">
    <location>
        <begin position="144"/>
        <end position="172"/>
    </location>
</feature>
<evidence type="ECO:0000256" key="5">
    <source>
        <dbReference type="ARBA" id="ARBA00023136"/>
    </source>
</evidence>
<dbReference type="GO" id="GO:0003954">
    <property type="term" value="F:NADH dehydrogenase activity"/>
    <property type="evidence" value="ECO:0007669"/>
    <property type="project" value="TreeGrafter"/>
</dbReference>
<feature type="transmembrane region" description="Helical" evidence="8">
    <location>
        <begin position="322"/>
        <end position="343"/>
    </location>
</feature>
<feature type="signal peptide" evidence="9">
    <location>
        <begin position="1"/>
        <end position="19"/>
    </location>
</feature>
<sequence>MVLFFCFLLLIFAWLCVLGNFSSGGCSFSLWGGCILSSYFNFDFGYYDSIAYLVLMLLTCSTISLLFNYHYFGGYNINSVSLAILLCVFIFIMFTLVMTNSLFSSLVFWEYLGLVSFLLVAFYDTGSSLRGSIITLVSSRFGDVAFFLLLSFVFWGGGIDMLYICIFCWIIIASKSACFPFSSWLLEAMRAPTPVSSLVHSSTLVAAGTWFLVCYSDKLYFSCFGYLYIFMIACCILTILYSGLSALNNWDVKQVVALSTCNNISWVLLFGLHGDTTICVLQLMIHAISKCLLFTCVGDYILSSYGGQSANQMSVGYYSNFFLIYILLLLFGLSGLPFVGLYFSKHIFLSTLCCYNVLSFIILLFLWFCLILTCAYCTRLFLFFFCREVFSSCVLRVSFNAGWIILLTIGVYSVFLIYDVEYFCLGFFYNIFLLFSILIGFYVGGVSCINILFGSWVRFLFGQDLLVQLFEHLFLLCSRLASISLFRWEWYMISFVGNKLHSGVGWFGGVYFGLCSVFFGLFFIFVVFVVGL</sequence>
<dbReference type="InterPro" id="IPR001750">
    <property type="entry name" value="ND/Mrp_TM"/>
</dbReference>
<feature type="transmembrane region" description="Helical" evidence="8">
    <location>
        <begin position="506"/>
        <end position="530"/>
    </location>
</feature>
<evidence type="ECO:0000256" key="9">
    <source>
        <dbReference type="SAM" id="SignalP"/>
    </source>
</evidence>